<dbReference type="SUPFAM" id="SSF53335">
    <property type="entry name" value="S-adenosyl-L-methionine-dependent methyltransferases"/>
    <property type="match status" value="1"/>
</dbReference>
<name>A0A2S4JWS9_9SPIO</name>
<dbReference type="RefSeq" id="WP_103679743.1">
    <property type="nucleotide sequence ID" value="NZ_LPWH01000051.1"/>
</dbReference>
<dbReference type="AlphaFoldDB" id="A0A2S4JWS9"/>
<dbReference type="InterPro" id="IPR004398">
    <property type="entry name" value="RNA_MeTrfase_RsmD"/>
</dbReference>
<keyword evidence="1 3" id="KW-0489">Methyltransferase</keyword>
<keyword evidence="4" id="KW-1185">Reference proteome</keyword>
<dbReference type="Gene3D" id="3.40.50.150">
    <property type="entry name" value="Vaccinia Virus protein VP39"/>
    <property type="match status" value="1"/>
</dbReference>
<dbReference type="Proteomes" id="UP000237350">
    <property type="component" value="Unassembled WGS sequence"/>
</dbReference>
<reference evidence="4" key="1">
    <citation type="submission" date="2015-12" db="EMBL/GenBank/DDBJ databases">
        <authorList>
            <person name="Lodha T.D."/>
            <person name="Chintalapati S."/>
            <person name="Chintalapati V.R."/>
            <person name="Sravanthi T."/>
        </authorList>
    </citation>
    <scope>NUCLEOTIDE SEQUENCE [LARGE SCALE GENOMIC DNA]</scope>
    <source>
        <strain evidence="4">JC133</strain>
    </source>
</reference>
<dbReference type="CDD" id="cd02440">
    <property type="entry name" value="AdoMet_MTases"/>
    <property type="match status" value="1"/>
</dbReference>
<dbReference type="InterPro" id="IPR029063">
    <property type="entry name" value="SAM-dependent_MTases_sf"/>
</dbReference>
<sequence length="183" mass="20295">MRISGGTLRGRTVLCPPGIIRPAMDRMRESLFSILGPLQDTSFLDLFSGSGLVGLEAYSRGARPVVLVEKDRGKRKIILKNLADLPSPPRLCLEPVERYVARTSHSFDIIYLDPPFSYPYKEDLLLRIARSRLVREGTRILIHLPTEESLSGSPGGLERQDIREYGGSSVHFFSPSSPGNADT</sequence>
<accession>A0A2S4JWS9</accession>
<evidence type="ECO:0000256" key="2">
    <source>
        <dbReference type="ARBA" id="ARBA00022679"/>
    </source>
</evidence>
<dbReference type="GO" id="GO:0031167">
    <property type="term" value="P:rRNA methylation"/>
    <property type="evidence" value="ECO:0007669"/>
    <property type="project" value="InterPro"/>
</dbReference>
<dbReference type="PANTHER" id="PTHR43542:SF1">
    <property type="entry name" value="METHYLTRANSFERASE"/>
    <property type="match status" value="1"/>
</dbReference>
<dbReference type="Pfam" id="PF03602">
    <property type="entry name" value="Cons_hypoth95"/>
    <property type="match status" value="1"/>
</dbReference>
<evidence type="ECO:0000313" key="4">
    <source>
        <dbReference type="Proteomes" id="UP000237350"/>
    </source>
</evidence>
<dbReference type="PANTHER" id="PTHR43542">
    <property type="entry name" value="METHYLTRANSFERASE"/>
    <property type="match status" value="1"/>
</dbReference>
<dbReference type="OrthoDB" id="9803017at2"/>
<dbReference type="NCBIfam" id="TIGR00095">
    <property type="entry name" value="16S rRNA (guanine(966)-N(2))-methyltransferase RsmD"/>
    <property type="match status" value="1"/>
</dbReference>
<evidence type="ECO:0000256" key="1">
    <source>
        <dbReference type="ARBA" id="ARBA00022603"/>
    </source>
</evidence>
<dbReference type="PIRSF" id="PIRSF004553">
    <property type="entry name" value="CHP00095"/>
    <property type="match status" value="1"/>
</dbReference>
<dbReference type="GO" id="GO:0008168">
    <property type="term" value="F:methyltransferase activity"/>
    <property type="evidence" value="ECO:0007669"/>
    <property type="project" value="UniProtKB-KW"/>
</dbReference>
<keyword evidence="2 3" id="KW-0808">Transferase</keyword>
<proteinExistence type="predicted"/>
<dbReference type="GO" id="GO:0003676">
    <property type="term" value="F:nucleic acid binding"/>
    <property type="evidence" value="ECO:0007669"/>
    <property type="project" value="InterPro"/>
</dbReference>
<evidence type="ECO:0000313" key="3">
    <source>
        <dbReference type="EMBL" id="POR03989.1"/>
    </source>
</evidence>
<dbReference type="InterPro" id="IPR002052">
    <property type="entry name" value="DNA_methylase_N6_adenine_CS"/>
</dbReference>
<dbReference type="PROSITE" id="PS00092">
    <property type="entry name" value="N6_MTASE"/>
    <property type="match status" value="1"/>
</dbReference>
<protein>
    <submittedName>
        <fullName evidence="3">16S rRNA (Guanine(966)-N(2))-methyltransferase RsmD</fullName>
    </submittedName>
</protein>
<organism evidence="3 4">
    <name type="scientific">Alkalispirochaeta sphaeroplastigenens</name>
    <dbReference type="NCBI Taxonomy" id="1187066"/>
    <lineage>
        <taxon>Bacteria</taxon>
        <taxon>Pseudomonadati</taxon>
        <taxon>Spirochaetota</taxon>
        <taxon>Spirochaetia</taxon>
        <taxon>Spirochaetales</taxon>
        <taxon>Spirochaetaceae</taxon>
        <taxon>Alkalispirochaeta</taxon>
    </lineage>
</organism>
<comment type="caution">
    <text evidence="3">The sequence shown here is derived from an EMBL/GenBank/DDBJ whole genome shotgun (WGS) entry which is preliminary data.</text>
</comment>
<dbReference type="EMBL" id="LPWH01000051">
    <property type="protein sequence ID" value="POR03989.1"/>
    <property type="molecule type" value="Genomic_DNA"/>
</dbReference>
<gene>
    <name evidence="3" type="ORF">AU468_04810</name>
</gene>